<keyword evidence="5 6" id="KW-0472">Membrane</keyword>
<accession>A0ABV5X2F0</accession>
<proteinExistence type="predicted"/>
<feature type="transmembrane region" description="Helical" evidence="6">
    <location>
        <begin position="84"/>
        <end position="105"/>
    </location>
</feature>
<name>A0ABV5X2F0_9MICO</name>
<dbReference type="InterPro" id="IPR036259">
    <property type="entry name" value="MFS_trans_sf"/>
</dbReference>
<dbReference type="InterPro" id="IPR011701">
    <property type="entry name" value="MFS"/>
</dbReference>
<feature type="transmembrane region" description="Helical" evidence="6">
    <location>
        <begin position="327"/>
        <end position="347"/>
    </location>
</feature>
<evidence type="ECO:0000256" key="2">
    <source>
        <dbReference type="ARBA" id="ARBA00022475"/>
    </source>
</evidence>
<dbReference type="Gene3D" id="1.20.1250.20">
    <property type="entry name" value="MFS general substrate transporter like domains"/>
    <property type="match status" value="2"/>
</dbReference>
<feature type="transmembrane region" description="Helical" evidence="6">
    <location>
        <begin position="359"/>
        <end position="384"/>
    </location>
</feature>
<organism evidence="8 9">
    <name type="scientific">Brevibacterium otitidis</name>
    <dbReference type="NCBI Taxonomy" id="53364"/>
    <lineage>
        <taxon>Bacteria</taxon>
        <taxon>Bacillati</taxon>
        <taxon>Actinomycetota</taxon>
        <taxon>Actinomycetes</taxon>
        <taxon>Micrococcales</taxon>
        <taxon>Brevibacteriaceae</taxon>
        <taxon>Brevibacterium</taxon>
    </lineage>
</organism>
<dbReference type="PROSITE" id="PS50850">
    <property type="entry name" value="MFS"/>
    <property type="match status" value="1"/>
</dbReference>
<feature type="transmembrane region" description="Helical" evidence="6">
    <location>
        <begin position="396"/>
        <end position="418"/>
    </location>
</feature>
<dbReference type="EMBL" id="JBHMAU010000055">
    <property type="protein sequence ID" value="MFB9776514.1"/>
    <property type="molecule type" value="Genomic_DNA"/>
</dbReference>
<feature type="transmembrane region" description="Helical" evidence="6">
    <location>
        <begin position="111"/>
        <end position="131"/>
    </location>
</feature>
<evidence type="ECO:0000256" key="6">
    <source>
        <dbReference type="SAM" id="Phobius"/>
    </source>
</evidence>
<evidence type="ECO:0000256" key="4">
    <source>
        <dbReference type="ARBA" id="ARBA00022989"/>
    </source>
</evidence>
<gene>
    <name evidence="8" type="ORF">ACFFN1_08870</name>
</gene>
<dbReference type="RefSeq" id="WP_376840339.1">
    <property type="nucleotide sequence ID" value="NZ_JBHMAU010000055.1"/>
</dbReference>
<keyword evidence="3 6" id="KW-0812">Transmembrane</keyword>
<dbReference type="Pfam" id="PF07690">
    <property type="entry name" value="MFS_1"/>
    <property type="match status" value="1"/>
</dbReference>
<evidence type="ECO:0000313" key="8">
    <source>
        <dbReference type="EMBL" id="MFB9776514.1"/>
    </source>
</evidence>
<feature type="domain" description="Major facilitator superfamily (MFS) profile" evidence="7">
    <location>
        <begin position="234"/>
        <end position="432"/>
    </location>
</feature>
<evidence type="ECO:0000256" key="1">
    <source>
        <dbReference type="ARBA" id="ARBA00004651"/>
    </source>
</evidence>
<keyword evidence="9" id="KW-1185">Reference proteome</keyword>
<evidence type="ECO:0000256" key="3">
    <source>
        <dbReference type="ARBA" id="ARBA00022692"/>
    </source>
</evidence>
<feature type="transmembrane region" description="Helical" evidence="6">
    <location>
        <begin position="39"/>
        <end position="63"/>
    </location>
</feature>
<keyword evidence="4 6" id="KW-1133">Transmembrane helix</keyword>
<protein>
    <submittedName>
        <fullName evidence="8">MFS transporter</fullName>
    </submittedName>
</protein>
<evidence type="ECO:0000313" key="9">
    <source>
        <dbReference type="Proteomes" id="UP001589707"/>
    </source>
</evidence>
<feature type="transmembrane region" description="Helical" evidence="6">
    <location>
        <begin position="151"/>
        <end position="170"/>
    </location>
</feature>
<evidence type="ECO:0000259" key="7">
    <source>
        <dbReference type="PROSITE" id="PS50850"/>
    </source>
</evidence>
<dbReference type="Proteomes" id="UP001589707">
    <property type="component" value="Unassembled WGS sequence"/>
</dbReference>
<reference evidence="8 9" key="1">
    <citation type="submission" date="2024-09" db="EMBL/GenBank/DDBJ databases">
        <authorList>
            <person name="Sun Q."/>
            <person name="Mori K."/>
        </authorList>
    </citation>
    <scope>NUCLEOTIDE SEQUENCE [LARGE SCALE GENOMIC DNA]</scope>
    <source>
        <strain evidence="8 9">JCM 11683</strain>
    </source>
</reference>
<keyword evidence="2" id="KW-1003">Cell membrane</keyword>
<evidence type="ECO:0000256" key="5">
    <source>
        <dbReference type="ARBA" id="ARBA00023136"/>
    </source>
</evidence>
<dbReference type="PANTHER" id="PTHR23513:SF6">
    <property type="entry name" value="MAJOR FACILITATOR SUPERFAMILY ASSOCIATED DOMAIN-CONTAINING PROTEIN"/>
    <property type="match status" value="1"/>
</dbReference>
<dbReference type="PANTHER" id="PTHR23513">
    <property type="entry name" value="INTEGRAL MEMBRANE EFFLUX PROTEIN-RELATED"/>
    <property type="match status" value="1"/>
</dbReference>
<dbReference type="SUPFAM" id="SSF103473">
    <property type="entry name" value="MFS general substrate transporter"/>
    <property type="match status" value="1"/>
</dbReference>
<feature type="transmembrane region" description="Helical" evidence="6">
    <location>
        <begin position="302"/>
        <end position="321"/>
    </location>
</feature>
<comment type="caution">
    <text evidence="8">The sequence shown here is derived from an EMBL/GenBank/DDBJ whole genome shotgun (WGS) entry which is preliminary data.</text>
</comment>
<comment type="subcellular location">
    <subcellularLocation>
        <location evidence="1">Cell membrane</location>
        <topology evidence="1">Multi-pass membrane protein</topology>
    </subcellularLocation>
</comment>
<feature type="transmembrane region" description="Helical" evidence="6">
    <location>
        <begin position="237"/>
        <end position="259"/>
    </location>
</feature>
<feature type="transmembrane region" description="Helical" evidence="6">
    <location>
        <begin position="271"/>
        <end position="290"/>
    </location>
</feature>
<dbReference type="InterPro" id="IPR020846">
    <property type="entry name" value="MFS_dom"/>
</dbReference>
<feature type="transmembrane region" description="Helical" evidence="6">
    <location>
        <begin position="176"/>
        <end position="198"/>
    </location>
</feature>
<sequence>MARKSAGFRELRGSGFYRLLGAQGFSSAAEYSLESVTKLVVSTALPGALASLGLLAVSILSVLPRALLSKLAGSVADTFDRPRVLLLSAFFRFMLGLCLFGFALLVHGGSPVFACVLIFFAFATSCLSQFFNTARYSLAHSVIPVDSRPEASSLSLFSLTGIGVVVTAFVPALYSWLQFNAVIVIAIFCELFAVLLVASKVNTDRPRNVGHAAGPSFARVRGAVFTAFVRKYPVMRLILTVSCVYSLCTGLVNVSLPLFILRYHHIPMHSYGLITASFALGGLVGGGLAWKCIKTLGSGTVLIGTGVLLGSGYILFALLWLVPLLSLTMFLIGVSVSCFSVAQGPILQGGVPNSQIGRAYGLINGVSSIFLICGAVLGGLAPFALSRLVSDSFASYSYPLSIGFGGLVVVFTCLFRFWNWRNRLTTLPVPKR</sequence>